<feature type="compositionally biased region" description="Basic and acidic residues" evidence="1">
    <location>
        <begin position="125"/>
        <end position="134"/>
    </location>
</feature>
<feature type="compositionally biased region" description="Basic and acidic residues" evidence="1">
    <location>
        <begin position="69"/>
        <end position="78"/>
    </location>
</feature>
<name>A0ABP9NDD3_9PSEU</name>
<evidence type="ECO:0000313" key="2">
    <source>
        <dbReference type="EMBL" id="GAA5114999.1"/>
    </source>
</evidence>
<dbReference type="EMBL" id="BAABJO010000004">
    <property type="protein sequence ID" value="GAA5114999.1"/>
    <property type="molecule type" value="Genomic_DNA"/>
</dbReference>
<sequence length="134" mass="15256">MSARVVPARARRCDLDHTHDHSRGGRTVEANIGPGCKRHHPDKDRGWTLDQPEPGLFVWGSPLGRTYRTRGEPVRPDVPDPDAAPEVSEESTAELDRRLRRWERRILEPPATETPRTRPPPAPEQPRDEEPPPF</sequence>
<feature type="region of interest" description="Disordered" evidence="1">
    <location>
        <begin position="16"/>
        <end position="134"/>
    </location>
</feature>
<organism evidence="2 3">
    <name type="scientific">Pseudonocardia adelaidensis</name>
    <dbReference type="NCBI Taxonomy" id="648754"/>
    <lineage>
        <taxon>Bacteria</taxon>
        <taxon>Bacillati</taxon>
        <taxon>Actinomycetota</taxon>
        <taxon>Actinomycetes</taxon>
        <taxon>Pseudonocardiales</taxon>
        <taxon>Pseudonocardiaceae</taxon>
        <taxon>Pseudonocardia</taxon>
    </lineage>
</organism>
<proteinExistence type="predicted"/>
<keyword evidence="3" id="KW-1185">Reference proteome</keyword>
<dbReference type="Proteomes" id="UP001500804">
    <property type="component" value="Unassembled WGS sequence"/>
</dbReference>
<evidence type="ECO:0000313" key="3">
    <source>
        <dbReference type="Proteomes" id="UP001500804"/>
    </source>
</evidence>
<reference evidence="3" key="1">
    <citation type="journal article" date="2019" name="Int. J. Syst. Evol. Microbiol.">
        <title>The Global Catalogue of Microorganisms (GCM) 10K type strain sequencing project: providing services to taxonomists for standard genome sequencing and annotation.</title>
        <authorList>
            <consortium name="The Broad Institute Genomics Platform"/>
            <consortium name="The Broad Institute Genome Sequencing Center for Infectious Disease"/>
            <person name="Wu L."/>
            <person name="Ma J."/>
        </authorList>
    </citation>
    <scope>NUCLEOTIDE SEQUENCE [LARGE SCALE GENOMIC DNA]</scope>
    <source>
        <strain evidence="3">JCM 18302</strain>
    </source>
</reference>
<evidence type="ECO:0008006" key="4">
    <source>
        <dbReference type="Google" id="ProtNLM"/>
    </source>
</evidence>
<protein>
    <recommendedName>
        <fullName evidence="4">HNH endonuclease</fullName>
    </recommendedName>
</protein>
<gene>
    <name evidence="2" type="ORF">GCM10023320_13090</name>
</gene>
<comment type="caution">
    <text evidence="2">The sequence shown here is derived from an EMBL/GenBank/DDBJ whole genome shotgun (WGS) entry which is preliminary data.</text>
</comment>
<accession>A0ABP9NDD3</accession>
<evidence type="ECO:0000256" key="1">
    <source>
        <dbReference type="SAM" id="MobiDB-lite"/>
    </source>
</evidence>